<feature type="domain" description="Gnk2-homologous" evidence="7">
    <location>
        <begin position="129"/>
        <end position="235"/>
    </location>
</feature>
<sequence>MPRCQLFLLAILFPLVHCADPIGNYCDGKNLATGDKVVLANAYYVLADLTKRTYLAGFAVSVYGTGNQTVYGLASCTGELSQRACQTCVSEAAKNINSACRGQADAAIWYDDCMIRYSTDEFLGSSSYNGFSLILSNVNNASQPERFDLAVKGVMSTLVTVATAPGNRRFASVKADLKGYPTIYGLAQCTLDLSPEMCRSCLWSAVDNYNSNCKFHLGCRIVSTGCVWRYEIFDFLSRSSD</sequence>
<evidence type="ECO:0000256" key="1">
    <source>
        <dbReference type="ARBA" id="ARBA00004613"/>
    </source>
</evidence>
<dbReference type="PANTHER" id="PTHR32411:SF55">
    <property type="entry name" value="CYSTEINE-RICH REPEAT SECRETORY PROTEIN 55"/>
    <property type="match status" value="1"/>
</dbReference>
<gene>
    <name evidence="9" type="ORF">HPP92_012195</name>
    <name evidence="8" type="ORF">HPP92_012585</name>
</gene>
<dbReference type="PANTHER" id="PTHR32411">
    <property type="entry name" value="CYSTEINE-RICH REPEAT SECRETORY PROTEIN 38-RELATED"/>
    <property type="match status" value="1"/>
</dbReference>
<dbReference type="AlphaFoldDB" id="A0A835R822"/>
<keyword evidence="10" id="KW-1185">Reference proteome</keyword>
<feature type="signal peptide" evidence="6">
    <location>
        <begin position="1"/>
        <end position="18"/>
    </location>
</feature>
<reference evidence="10 11" key="1">
    <citation type="journal article" date="2020" name="Nat. Food">
        <title>A phased Vanilla planifolia genome enables genetic improvement of flavour and production.</title>
        <authorList>
            <person name="Hasing T."/>
            <person name="Tang H."/>
            <person name="Brym M."/>
            <person name="Khazi F."/>
            <person name="Huang T."/>
            <person name="Chambers A.H."/>
        </authorList>
    </citation>
    <scope>NUCLEOTIDE SEQUENCE [LARGE SCALE GENOMIC DNA]</scope>
    <source>
        <tissue evidence="8">Leaf</tissue>
    </source>
</reference>
<proteinExistence type="inferred from homology"/>
<evidence type="ECO:0000256" key="3">
    <source>
        <dbReference type="ARBA" id="ARBA00022729"/>
    </source>
</evidence>
<evidence type="ECO:0000256" key="6">
    <source>
        <dbReference type="SAM" id="SignalP"/>
    </source>
</evidence>
<comment type="similarity">
    <text evidence="5">Belongs to the cysteine-rich repeat secretory protein family.</text>
</comment>
<dbReference type="GO" id="GO:0005576">
    <property type="term" value="C:extracellular region"/>
    <property type="evidence" value="ECO:0007669"/>
    <property type="project" value="UniProtKB-SubCell"/>
</dbReference>
<dbReference type="InterPro" id="IPR050581">
    <property type="entry name" value="CRR_secretory_protein"/>
</dbReference>
<keyword evidence="4" id="KW-0677">Repeat</keyword>
<accession>A0A835R822</accession>
<evidence type="ECO:0000313" key="11">
    <source>
        <dbReference type="Proteomes" id="UP000639772"/>
    </source>
</evidence>
<comment type="subcellular location">
    <subcellularLocation>
        <location evidence="1">Secreted</location>
    </subcellularLocation>
</comment>
<dbReference type="EMBL" id="JADCNL010000005">
    <property type="protein sequence ID" value="KAG0481727.1"/>
    <property type="molecule type" value="Genomic_DNA"/>
</dbReference>
<keyword evidence="2" id="KW-0964">Secreted</keyword>
<evidence type="ECO:0000256" key="2">
    <source>
        <dbReference type="ARBA" id="ARBA00022525"/>
    </source>
</evidence>
<feature type="chain" id="PRO_5036240319" description="Gnk2-homologous domain-containing protein" evidence="6">
    <location>
        <begin position="19"/>
        <end position="241"/>
    </location>
</feature>
<evidence type="ECO:0000256" key="5">
    <source>
        <dbReference type="ARBA" id="ARBA00038515"/>
    </source>
</evidence>
<evidence type="ECO:0000313" key="8">
    <source>
        <dbReference type="EMBL" id="KAG0481727.1"/>
    </source>
</evidence>
<dbReference type="Proteomes" id="UP000636800">
    <property type="component" value="Chromosome 5"/>
</dbReference>
<organism evidence="8 10">
    <name type="scientific">Vanilla planifolia</name>
    <name type="common">Vanilla</name>
    <dbReference type="NCBI Taxonomy" id="51239"/>
    <lineage>
        <taxon>Eukaryota</taxon>
        <taxon>Viridiplantae</taxon>
        <taxon>Streptophyta</taxon>
        <taxon>Embryophyta</taxon>
        <taxon>Tracheophyta</taxon>
        <taxon>Spermatophyta</taxon>
        <taxon>Magnoliopsida</taxon>
        <taxon>Liliopsida</taxon>
        <taxon>Asparagales</taxon>
        <taxon>Orchidaceae</taxon>
        <taxon>Vanilloideae</taxon>
        <taxon>Vanilleae</taxon>
        <taxon>Vanilla</taxon>
    </lineage>
</organism>
<protein>
    <recommendedName>
        <fullName evidence="7">Gnk2-homologous domain-containing protein</fullName>
    </recommendedName>
</protein>
<evidence type="ECO:0000313" key="10">
    <source>
        <dbReference type="Proteomes" id="UP000636800"/>
    </source>
</evidence>
<evidence type="ECO:0000256" key="4">
    <source>
        <dbReference type="ARBA" id="ARBA00022737"/>
    </source>
</evidence>
<dbReference type="EMBL" id="JADCNM010000005">
    <property type="protein sequence ID" value="KAG0484111.1"/>
    <property type="molecule type" value="Genomic_DNA"/>
</dbReference>
<dbReference type="InterPro" id="IPR038408">
    <property type="entry name" value="GNK2_sf"/>
</dbReference>
<dbReference type="PROSITE" id="PS51473">
    <property type="entry name" value="GNK2"/>
    <property type="match status" value="2"/>
</dbReference>
<evidence type="ECO:0000259" key="7">
    <source>
        <dbReference type="PROSITE" id="PS51473"/>
    </source>
</evidence>
<dbReference type="OrthoDB" id="1731016at2759"/>
<keyword evidence="3 6" id="KW-0732">Signal</keyword>
<dbReference type="InterPro" id="IPR002902">
    <property type="entry name" value="GNK2"/>
</dbReference>
<dbReference type="Pfam" id="PF01657">
    <property type="entry name" value="Stress-antifung"/>
    <property type="match status" value="2"/>
</dbReference>
<dbReference type="Proteomes" id="UP000639772">
    <property type="component" value="Unassembled WGS sequence"/>
</dbReference>
<evidence type="ECO:0000313" key="9">
    <source>
        <dbReference type="EMBL" id="KAG0484111.1"/>
    </source>
</evidence>
<name>A0A835R822_VANPL</name>
<dbReference type="CDD" id="cd23509">
    <property type="entry name" value="Gnk2-like"/>
    <property type="match status" value="2"/>
</dbReference>
<dbReference type="Gene3D" id="3.30.430.20">
    <property type="entry name" value="Gnk2 domain, C-X8-C-X2-C motif"/>
    <property type="match status" value="2"/>
</dbReference>
<feature type="domain" description="Gnk2-homologous" evidence="7">
    <location>
        <begin position="19"/>
        <end position="122"/>
    </location>
</feature>
<comment type="caution">
    <text evidence="8">The sequence shown here is derived from an EMBL/GenBank/DDBJ whole genome shotgun (WGS) entry which is preliminary data.</text>
</comment>